<organism evidence="12 13">
    <name type="scientific">Phascolomyces articulosus</name>
    <dbReference type="NCBI Taxonomy" id="60185"/>
    <lineage>
        <taxon>Eukaryota</taxon>
        <taxon>Fungi</taxon>
        <taxon>Fungi incertae sedis</taxon>
        <taxon>Mucoromycota</taxon>
        <taxon>Mucoromycotina</taxon>
        <taxon>Mucoromycetes</taxon>
        <taxon>Mucorales</taxon>
        <taxon>Lichtheimiaceae</taxon>
        <taxon>Phascolomyces</taxon>
    </lineage>
</organism>
<evidence type="ECO:0000256" key="1">
    <source>
        <dbReference type="ARBA" id="ARBA00004370"/>
    </source>
</evidence>
<dbReference type="InterPro" id="IPR002123">
    <property type="entry name" value="Plipid/glycerol_acylTrfase"/>
</dbReference>
<evidence type="ECO:0000256" key="9">
    <source>
        <dbReference type="SAM" id="MobiDB-lite"/>
    </source>
</evidence>
<comment type="similarity">
    <text evidence="2">Belongs to the 1-acyl-sn-glycerol-3-phosphate acyltransferase family.</text>
</comment>
<keyword evidence="5 10" id="KW-1133">Transmembrane helix</keyword>
<proteinExistence type="inferred from homology"/>
<evidence type="ECO:0000256" key="3">
    <source>
        <dbReference type="ARBA" id="ARBA00022679"/>
    </source>
</evidence>
<keyword evidence="8" id="KW-0012">Acyltransferase</keyword>
<keyword evidence="7 10" id="KW-0472">Membrane</keyword>
<gene>
    <name evidence="12" type="ORF">BDA99DRAFT_439045</name>
</gene>
<evidence type="ECO:0000256" key="10">
    <source>
        <dbReference type="SAM" id="Phobius"/>
    </source>
</evidence>
<accession>A0AAD5JZA4</accession>
<evidence type="ECO:0000313" key="13">
    <source>
        <dbReference type="Proteomes" id="UP001209540"/>
    </source>
</evidence>
<keyword evidence="6" id="KW-0443">Lipid metabolism</keyword>
<dbReference type="GO" id="GO:0016020">
    <property type="term" value="C:membrane"/>
    <property type="evidence" value="ECO:0007669"/>
    <property type="project" value="UniProtKB-SubCell"/>
</dbReference>
<reference evidence="12" key="1">
    <citation type="journal article" date="2022" name="IScience">
        <title>Evolution of zygomycete secretomes and the origins of terrestrial fungal ecologies.</title>
        <authorList>
            <person name="Chang Y."/>
            <person name="Wang Y."/>
            <person name="Mondo S."/>
            <person name="Ahrendt S."/>
            <person name="Andreopoulos W."/>
            <person name="Barry K."/>
            <person name="Beard J."/>
            <person name="Benny G.L."/>
            <person name="Blankenship S."/>
            <person name="Bonito G."/>
            <person name="Cuomo C."/>
            <person name="Desiro A."/>
            <person name="Gervers K.A."/>
            <person name="Hundley H."/>
            <person name="Kuo A."/>
            <person name="LaButti K."/>
            <person name="Lang B.F."/>
            <person name="Lipzen A."/>
            <person name="O'Donnell K."/>
            <person name="Pangilinan J."/>
            <person name="Reynolds N."/>
            <person name="Sandor L."/>
            <person name="Smith M.E."/>
            <person name="Tsang A."/>
            <person name="Grigoriev I.V."/>
            <person name="Stajich J.E."/>
            <person name="Spatafora J.W."/>
        </authorList>
    </citation>
    <scope>NUCLEOTIDE SEQUENCE</scope>
    <source>
        <strain evidence="12">RSA 2281</strain>
    </source>
</reference>
<protein>
    <recommendedName>
        <fullName evidence="11">Phospholipid/glycerol acyltransferase domain-containing protein</fullName>
    </recommendedName>
</protein>
<dbReference type="GO" id="GO:0016746">
    <property type="term" value="F:acyltransferase activity"/>
    <property type="evidence" value="ECO:0007669"/>
    <property type="project" value="UniProtKB-KW"/>
</dbReference>
<evidence type="ECO:0000256" key="4">
    <source>
        <dbReference type="ARBA" id="ARBA00022692"/>
    </source>
</evidence>
<feature type="region of interest" description="Disordered" evidence="9">
    <location>
        <begin position="301"/>
        <end position="321"/>
    </location>
</feature>
<reference evidence="12" key="2">
    <citation type="submission" date="2023-02" db="EMBL/GenBank/DDBJ databases">
        <authorList>
            <consortium name="DOE Joint Genome Institute"/>
            <person name="Mondo S.J."/>
            <person name="Chang Y."/>
            <person name="Wang Y."/>
            <person name="Ahrendt S."/>
            <person name="Andreopoulos W."/>
            <person name="Barry K."/>
            <person name="Beard J."/>
            <person name="Benny G.L."/>
            <person name="Blankenship S."/>
            <person name="Bonito G."/>
            <person name="Cuomo C."/>
            <person name="Desiro A."/>
            <person name="Gervers K.A."/>
            <person name="Hundley H."/>
            <person name="Kuo A."/>
            <person name="LaButti K."/>
            <person name="Lang B.F."/>
            <person name="Lipzen A."/>
            <person name="O'Donnell K."/>
            <person name="Pangilinan J."/>
            <person name="Reynolds N."/>
            <person name="Sandor L."/>
            <person name="Smith M.W."/>
            <person name="Tsang A."/>
            <person name="Grigoriev I.V."/>
            <person name="Stajich J.E."/>
            <person name="Spatafora J.W."/>
        </authorList>
    </citation>
    <scope>NUCLEOTIDE SEQUENCE</scope>
    <source>
        <strain evidence="12">RSA 2281</strain>
    </source>
</reference>
<comment type="caution">
    <text evidence="12">The sequence shown here is derived from an EMBL/GenBank/DDBJ whole genome shotgun (WGS) entry which is preliminary data.</text>
</comment>
<feature type="transmembrane region" description="Helical" evidence="10">
    <location>
        <begin position="78"/>
        <end position="100"/>
    </location>
</feature>
<keyword evidence="3" id="KW-0808">Transferase</keyword>
<dbReference type="Pfam" id="PF01553">
    <property type="entry name" value="Acyltransferase"/>
    <property type="match status" value="1"/>
</dbReference>
<evidence type="ECO:0000256" key="6">
    <source>
        <dbReference type="ARBA" id="ARBA00023098"/>
    </source>
</evidence>
<dbReference type="PANTHER" id="PTHR23063">
    <property type="entry name" value="PHOSPHOLIPID ACYLTRANSFERASE"/>
    <property type="match status" value="1"/>
</dbReference>
<keyword evidence="13" id="KW-1185">Reference proteome</keyword>
<evidence type="ECO:0000256" key="5">
    <source>
        <dbReference type="ARBA" id="ARBA00022989"/>
    </source>
</evidence>
<evidence type="ECO:0000256" key="2">
    <source>
        <dbReference type="ARBA" id="ARBA00008655"/>
    </source>
</evidence>
<dbReference type="EMBL" id="JAIXMP010000015">
    <property type="protein sequence ID" value="KAI9261589.1"/>
    <property type="molecule type" value="Genomic_DNA"/>
</dbReference>
<evidence type="ECO:0000256" key="7">
    <source>
        <dbReference type="ARBA" id="ARBA00023136"/>
    </source>
</evidence>
<dbReference type="Proteomes" id="UP001209540">
    <property type="component" value="Unassembled WGS sequence"/>
</dbReference>
<evidence type="ECO:0000256" key="8">
    <source>
        <dbReference type="ARBA" id="ARBA00023315"/>
    </source>
</evidence>
<evidence type="ECO:0000313" key="12">
    <source>
        <dbReference type="EMBL" id="KAI9261589.1"/>
    </source>
</evidence>
<dbReference type="SUPFAM" id="SSF69593">
    <property type="entry name" value="Glycerol-3-phosphate (1)-acyltransferase"/>
    <property type="match status" value="1"/>
</dbReference>
<sequence length="321" mass="36340">MEKYSRWRDAGTGIQPFLPPVPPRTESSLLSTLSNAVHYIVGPIQGLVKLALVLVLSLLYFLISKVIGTIMVGPLQRIWARLWSTIFLRMILFVSGFFFIKTETISLRRGSSRRNNNNNTNNTSSGGVQSGDIIVANWTSYIDVLYLAYAYGSPVFTQVYPQGQVQRIGFWKALRACTKMPPSLEDQEQEKDQLCSIRELQQQAKENGWGPIVVFPEGTTSNGRALLKFANVFQSFQPSERDGRFHIVSFRYCISSLAGKGASDDLVAGQMAVCLGNMSRLRKTNLSMMDKRDFLEYYHSRDKKSARKQEQQTLRNKKKTK</sequence>
<name>A0AAD5JZA4_9FUNG</name>
<evidence type="ECO:0000259" key="11">
    <source>
        <dbReference type="Pfam" id="PF01553"/>
    </source>
</evidence>
<keyword evidence="4 10" id="KW-0812">Transmembrane</keyword>
<dbReference type="AlphaFoldDB" id="A0AAD5JZA4"/>
<dbReference type="PANTHER" id="PTHR23063:SF60">
    <property type="entry name" value="LYSOPHOSPHATIDIC ACID:OLEOYL-COA ACYLTRANSFERASE 1"/>
    <property type="match status" value="1"/>
</dbReference>
<feature type="transmembrane region" description="Helical" evidence="10">
    <location>
        <begin position="50"/>
        <end position="72"/>
    </location>
</feature>
<comment type="subcellular location">
    <subcellularLocation>
        <location evidence="1">Membrane</location>
    </subcellularLocation>
</comment>
<dbReference type="GO" id="GO:0006629">
    <property type="term" value="P:lipid metabolic process"/>
    <property type="evidence" value="ECO:0007669"/>
    <property type="project" value="UniProtKB-KW"/>
</dbReference>
<feature type="domain" description="Phospholipid/glycerol acyltransferase" evidence="11">
    <location>
        <begin position="129"/>
        <end position="230"/>
    </location>
</feature>